<dbReference type="SUPFAM" id="SSF46894">
    <property type="entry name" value="C-terminal effector domain of the bipartite response regulators"/>
    <property type="match status" value="1"/>
</dbReference>
<dbReference type="InterPro" id="IPR000792">
    <property type="entry name" value="Tscrpt_reg_LuxR_C"/>
</dbReference>
<keyword evidence="1" id="KW-0805">Transcription regulation</keyword>
<dbReference type="Gene3D" id="1.10.10.10">
    <property type="entry name" value="Winged helix-like DNA-binding domain superfamily/Winged helix DNA-binding domain"/>
    <property type="match status" value="1"/>
</dbReference>
<accession>A0A433LG39</accession>
<dbReference type="InterPro" id="IPR036388">
    <property type="entry name" value="WH-like_DNA-bd_sf"/>
</dbReference>
<evidence type="ECO:0000313" key="5">
    <source>
        <dbReference type="EMBL" id="RUR48830.1"/>
    </source>
</evidence>
<keyword evidence="3" id="KW-0804">Transcription</keyword>
<dbReference type="CDD" id="cd06170">
    <property type="entry name" value="LuxR_C_like"/>
    <property type="match status" value="1"/>
</dbReference>
<dbReference type="Proteomes" id="UP000286912">
    <property type="component" value="Unassembled WGS sequence"/>
</dbReference>
<dbReference type="EMBL" id="RZHD01000003">
    <property type="protein sequence ID" value="RUR48830.1"/>
    <property type="molecule type" value="Genomic_DNA"/>
</dbReference>
<evidence type="ECO:0000259" key="4">
    <source>
        <dbReference type="PROSITE" id="PS50043"/>
    </source>
</evidence>
<keyword evidence="2" id="KW-0238">DNA-binding</keyword>
<gene>
    <name evidence="5" type="ORF">ELY37_02980</name>
</gene>
<dbReference type="PANTHER" id="PTHR44688:SF16">
    <property type="entry name" value="DNA-BINDING TRANSCRIPTIONAL ACTIVATOR DEVR_DOSR"/>
    <property type="match status" value="1"/>
</dbReference>
<name>A0A433LG39_9GAMM</name>
<evidence type="ECO:0000313" key="6">
    <source>
        <dbReference type="Proteomes" id="UP000286912"/>
    </source>
</evidence>
<sequence length="113" mass="12676">MSVSNINSSVDYLGRDMNLTKRQTEIVELLASGMTAEQTAERLSRAVPTVRRHIQLAYERVGARNTAHLVAISIRKGFICLIVVSMLTGTDDGLRRGNKTRLVRRVEQVEMYA</sequence>
<dbReference type="PROSITE" id="PS50043">
    <property type="entry name" value="HTH_LUXR_2"/>
    <property type="match status" value="1"/>
</dbReference>
<dbReference type="SMART" id="SM00421">
    <property type="entry name" value="HTH_LUXR"/>
    <property type="match status" value="1"/>
</dbReference>
<feature type="domain" description="HTH luxR-type" evidence="4">
    <location>
        <begin position="12"/>
        <end position="77"/>
    </location>
</feature>
<dbReference type="PANTHER" id="PTHR44688">
    <property type="entry name" value="DNA-BINDING TRANSCRIPTIONAL ACTIVATOR DEVR_DOSR"/>
    <property type="match status" value="1"/>
</dbReference>
<evidence type="ECO:0000256" key="2">
    <source>
        <dbReference type="ARBA" id="ARBA00023125"/>
    </source>
</evidence>
<keyword evidence="6" id="KW-1185">Reference proteome</keyword>
<dbReference type="GO" id="GO:0006355">
    <property type="term" value="P:regulation of DNA-templated transcription"/>
    <property type="evidence" value="ECO:0007669"/>
    <property type="project" value="InterPro"/>
</dbReference>
<organism evidence="5 6">
    <name type="scientific">Vreelandella populi</name>
    <dbReference type="NCBI Taxonomy" id="2498858"/>
    <lineage>
        <taxon>Bacteria</taxon>
        <taxon>Pseudomonadati</taxon>
        <taxon>Pseudomonadota</taxon>
        <taxon>Gammaproteobacteria</taxon>
        <taxon>Oceanospirillales</taxon>
        <taxon>Halomonadaceae</taxon>
        <taxon>Vreelandella</taxon>
    </lineage>
</organism>
<evidence type="ECO:0000256" key="1">
    <source>
        <dbReference type="ARBA" id="ARBA00023015"/>
    </source>
</evidence>
<protein>
    <submittedName>
        <fullName evidence="5">LuxR family transcriptional regulator</fullName>
    </submittedName>
</protein>
<dbReference type="InterPro" id="IPR016032">
    <property type="entry name" value="Sig_transdc_resp-reg_C-effctor"/>
</dbReference>
<dbReference type="OrthoDB" id="6174483at2"/>
<dbReference type="AlphaFoldDB" id="A0A433LG39"/>
<proteinExistence type="predicted"/>
<reference evidence="5 6" key="1">
    <citation type="submission" date="2018-12" db="EMBL/GenBank/DDBJ databases">
        <title>three novel Halomonas strain isolated from plants.</title>
        <authorList>
            <person name="Sun C."/>
        </authorList>
    </citation>
    <scope>NUCLEOTIDE SEQUENCE [LARGE SCALE GENOMIC DNA]</scope>
    <source>
        <strain evidence="5 6">RC</strain>
    </source>
</reference>
<dbReference type="Pfam" id="PF00196">
    <property type="entry name" value="GerE"/>
    <property type="match status" value="1"/>
</dbReference>
<evidence type="ECO:0000256" key="3">
    <source>
        <dbReference type="ARBA" id="ARBA00023163"/>
    </source>
</evidence>
<dbReference type="PRINTS" id="PR00038">
    <property type="entry name" value="HTHLUXR"/>
</dbReference>
<dbReference type="GO" id="GO:0003677">
    <property type="term" value="F:DNA binding"/>
    <property type="evidence" value="ECO:0007669"/>
    <property type="project" value="UniProtKB-KW"/>
</dbReference>
<comment type="caution">
    <text evidence="5">The sequence shown here is derived from an EMBL/GenBank/DDBJ whole genome shotgun (WGS) entry which is preliminary data.</text>
</comment>